<name>A0A1H7C5J7_9FIRM</name>
<dbReference type="SUPFAM" id="SSF55804">
    <property type="entry name" value="Phoshotransferase/anion transport protein"/>
    <property type="match status" value="1"/>
</dbReference>
<keyword evidence="3" id="KW-1185">Reference proteome</keyword>
<dbReference type="InterPro" id="IPR002178">
    <property type="entry name" value="PTS_EIIA_type-2_dom"/>
</dbReference>
<dbReference type="CDD" id="cd00211">
    <property type="entry name" value="PTS_IIA_fru"/>
    <property type="match status" value="1"/>
</dbReference>
<dbReference type="AlphaFoldDB" id="A0A1H7C5J7"/>
<dbReference type="RefSeq" id="WP_091834286.1">
    <property type="nucleotide sequence ID" value="NZ_FNZK01000019.1"/>
</dbReference>
<dbReference type="InterPro" id="IPR016152">
    <property type="entry name" value="PTrfase/Anion_transptr"/>
</dbReference>
<organism evidence="2 3">
    <name type="scientific">Propionispira arboris</name>
    <dbReference type="NCBI Taxonomy" id="84035"/>
    <lineage>
        <taxon>Bacteria</taxon>
        <taxon>Bacillati</taxon>
        <taxon>Bacillota</taxon>
        <taxon>Negativicutes</taxon>
        <taxon>Selenomonadales</taxon>
        <taxon>Selenomonadaceae</taxon>
        <taxon>Propionispira</taxon>
    </lineage>
</organism>
<protein>
    <submittedName>
        <fullName evidence="2">PTS system, galactitol-specific IIA component</fullName>
    </submittedName>
</protein>
<gene>
    <name evidence="2" type="ORF">SAMN05660742_11996</name>
</gene>
<dbReference type="Gene3D" id="3.40.930.10">
    <property type="entry name" value="Mannitol-specific EII, Chain A"/>
    <property type="match status" value="1"/>
</dbReference>
<reference evidence="2 3" key="1">
    <citation type="submission" date="2016-10" db="EMBL/GenBank/DDBJ databases">
        <authorList>
            <person name="de Groot N.N."/>
        </authorList>
    </citation>
    <scope>NUCLEOTIDE SEQUENCE [LARGE SCALE GENOMIC DNA]</scope>
    <source>
        <strain evidence="2 3">DSM 2179</strain>
    </source>
</reference>
<evidence type="ECO:0000259" key="1">
    <source>
        <dbReference type="PROSITE" id="PS51094"/>
    </source>
</evidence>
<dbReference type="Pfam" id="PF00359">
    <property type="entry name" value="PTS_EIIA_2"/>
    <property type="match status" value="1"/>
</dbReference>
<dbReference type="Proteomes" id="UP000199662">
    <property type="component" value="Unassembled WGS sequence"/>
</dbReference>
<feature type="domain" description="PTS EIIA type-2" evidence="1">
    <location>
        <begin position="5"/>
        <end position="152"/>
    </location>
</feature>
<accession>A0A1H7C5J7</accession>
<evidence type="ECO:0000313" key="2">
    <source>
        <dbReference type="EMBL" id="SEJ84981.1"/>
    </source>
</evidence>
<dbReference type="PROSITE" id="PS51094">
    <property type="entry name" value="PTS_EIIA_TYPE_2"/>
    <property type="match status" value="1"/>
</dbReference>
<evidence type="ECO:0000313" key="3">
    <source>
        <dbReference type="Proteomes" id="UP000199662"/>
    </source>
</evidence>
<dbReference type="EMBL" id="FNZK01000019">
    <property type="protein sequence ID" value="SEJ84981.1"/>
    <property type="molecule type" value="Genomic_DNA"/>
</dbReference>
<dbReference type="InterPro" id="IPR051541">
    <property type="entry name" value="PTS_SugarTrans_NitroReg"/>
</dbReference>
<dbReference type="STRING" id="84035.SAMN05660742_11996"/>
<sequence>MEKIFKFDETVIRVGIESVDCYDALDQLANTLCNAGYVKRSYVEAIIAREKIFPTGLPTGKYGVAIPHADICHVNSSMIAIGILKDPVEFKNMGNIEDTVSTKIIFMLAMNNSENQVKLLSAFMGNLQDQELLKNLAEAKNVHSVIKLIDGKIKF</sequence>
<dbReference type="PANTHER" id="PTHR47738:SF3">
    <property type="entry name" value="PHOSPHOTRANSFERASE SYSTEM MANNITOL_FRUCTOSE-SPECIFIC IIA DOMAIN CONTAINING PROTEIN"/>
    <property type="match status" value="1"/>
</dbReference>
<dbReference type="PANTHER" id="PTHR47738">
    <property type="entry name" value="PTS SYSTEM FRUCTOSE-LIKE EIIA COMPONENT-RELATED"/>
    <property type="match status" value="1"/>
</dbReference>
<proteinExistence type="predicted"/>